<keyword evidence="2" id="KW-1185">Reference proteome</keyword>
<proteinExistence type="predicted"/>
<evidence type="ECO:0000313" key="2">
    <source>
        <dbReference type="Proteomes" id="UP000005273"/>
    </source>
</evidence>
<evidence type="ECO:0000313" key="1">
    <source>
        <dbReference type="EMBL" id="KRT36059.1"/>
    </source>
</evidence>
<dbReference type="Proteomes" id="UP000005273">
    <property type="component" value="Unassembled WGS sequence"/>
</dbReference>
<dbReference type="EMBL" id="ACJX03000001">
    <property type="protein sequence ID" value="KRT36059.1"/>
    <property type="molecule type" value="Genomic_DNA"/>
</dbReference>
<comment type="caution">
    <text evidence="1">The sequence shown here is derived from an EMBL/GenBank/DDBJ whole genome shotgun (WGS) entry which is preliminary data.</text>
</comment>
<dbReference type="STRING" id="592015.HMPREF1705_03326"/>
<accession>A0A0T5XCH5</accession>
<protein>
    <recommendedName>
        <fullName evidence="3">Tyr recombinase domain-containing protein</fullName>
    </recommendedName>
</protein>
<evidence type="ECO:0008006" key="3">
    <source>
        <dbReference type="Google" id="ProtNLM"/>
    </source>
</evidence>
<organism evidence="1 2">
    <name type="scientific">Acetomicrobium hydrogeniformans ATCC BAA-1850</name>
    <dbReference type="NCBI Taxonomy" id="592015"/>
    <lineage>
        <taxon>Bacteria</taxon>
        <taxon>Thermotogati</taxon>
        <taxon>Synergistota</taxon>
        <taxon>Synergistia</taxon>
        <taxon>Synergistales</taxon>
        <taxon>Acetomicrobiaceae</taxon>
        <taxon>Acetomicrobium</taxon>
    </lineage>
</organism>
<sequence length="47" mass="5333">MGHTDLAMTKRYVAYTLGDIKEQHDHASPVNKLVSVGKRVKLRIRQA</sequence>
<gene>
    <name evidence="1" type="ORF">HMPREF1705_03326</name>
</gene>
<name>A0A0T5XCH5_9BACT</name>
<dbReference type="AlphaFoldDB" id="A0A0T5XCH5"/>
<reference evidence="2" key="1">
    <citation type="submission" date="2012-09" db="EMBL/GenBank/DDBJ databases">
        <authorList>
            <person name="Weinstock G."/>
            <person name="Sodergren E."/>
            <person name="Clifton S."/>
            <person name="Fulton L."/>
            <person name="Fulton B."/>
            <person name="Courtney L."/>
            <person name="Fronick C."/>
            <person name="Harrison M."/>
            <person name="Strong C."/>
            <person name="Farmer C."/>
            <person name="Delehaunty K."/>
            <person name="Markovic C."/>
            <person name="Hall O."/>
            <person name="Minx P."/>
            <person name="Tomlinson C."/>
            <person name="Mitreva M."/>
            <person name="Nelson J."/>
            <person name="Hou S."/>
            <person name="Wollam A."/>
            <person name="Pepin K.H."/>
            <person name="Johnson M."/>
            <person name="Bhonagiri V."/>
            <person name="Nash W.E."/>
            <person name="Suruliraj S."/>
            <person name="Warren W."/>
            <person name="Chinwalla A."/>
            <person name="Mardis E.R."/>
            <person name="Wilson R.K."/>
        </authorList>
    </citation>
    <scope>NUCLEOTIDE SEQUENCE [LARGE SCALE GENOMIC DNA]</scope>
    <source>
        <strain evidence="2">OS1</strain>
    </source>
</reference>